<dbReference type="InterPro" id="IPR015424">
    <property type="entry name" value="PyrdxlP-dep_Trfase"/>
</dbReference>
<dbReference type="Gene3D" id="3.40.640.10">
    <property type="entry name" value="Type I PLP-dependent aspartate aminotransferase-like (Major domain)"/>
    <property type="match status" value="1"/>
</dbReference>
<dbReference type="PANTHER" id="PTHR43586:SF8">
    <property type="entry name" value="CYSTEINE DESULFURASE 1, CHLOROPLASTIC"/>
    <property type="match status" value="1"/>
</dbReference>
<evidence type="ECO:0000256" key="5">
    <source>
        <dbReference type="ARBA" id="ARBA00022898"/>
    </source>
</evidence>
<feature type="domain" description="Aminotransferase class V" evidence="9">
    <location>
        <begin position="42"/>
        <end position="410"/>
    </location>
</feature>
<dbReference type="GO" id="GO:0030170">
    <property type="term" value="F:pyridoxal phosphate binding"/>
    <property type="evidence" value="ECO:0007669"/>
    <property type="project" value="UniProtKB-UniRule"/>
</dbReference>
<evidence type="ECO:0000313" key="10">
    <source>
        <dbReference type="EMBL" id="KAF1686217.1"/>
    </source>
</evidence>
<name>A0A921TH24_9GAMM</name>
<dbReference type="InterPro" id="IPR010970">
    <property type="entry name" value="Cys_dSase_SufS"/>
</dbReference>
<dbReference type="InterPro" id="IPR015421">
    <property type="entry name" value="PyrdxlP-dep_Trfase_major"/>
</dbReference>
<evidence type="ECO:0000256" key="4">
    <source>
        <dbReference type="ARBA" id="ARBA00022679"/>
    </source>
</evidence>
<dbReference type="EMBL" id="PDWK01000076">
    <property type="protein sequence ID" value="KAF1686217.1"/>
    <property type="molecule type" value="Genomic_DNA"/>
</dbReference>
<dbReference type="EC" id="2.8.1.7" evidence="3 8"/>
<dbReference type="GO" id="GO:0031071">
    <property type="term" value="F:cysteine desulfurase activity"/>
    <property type="evidence" value="ECO:0007669"/>
    <property type="project" value="UniProtKB-UniRule"/>
</dbReference>
<sequence>MNGPAVHDAALPLRGDGGRVDWGRVRADFPLLMRQVHGKPLVYLDNANTSQKPLPVIAAQDEFYRRYNANVSRAVHALGTEATDAYEAARAKLAGFLNVRADELVLCSGTTFAINLVAYSWALPRLKEGDTILVSRMEHHANIVPWQLVAQRTGARIRVAELLPDGSLDLEGLYRAMTGEVKLLAVAHVSNVLGTVNPVREICREARRRGIVTVVDGSQAAPHMRLDVAAIGCDFYAITGHKMCGPTGTGALWARREHLEAMPPFIGGGEMIKEVSFEGTVFNDPPHKFEAGTPNIAGFVGLGAAVDYLQRLGMDNVAAREAGLLAHATEALQAVPGLRILGTAPGKAAVISFLVEGAHAHDMATLLDLEGVAVRSGQHCAHPLLQYFGVAATLRASLAFYNTHEEIDRFVEALLKVRRLLC</sequence>
<keyword evidence="5 8" id="KW-0663">Pyridoxal phosphate</keyword>
<dbReference type="PROSITE" id="PS00595">
    <property type="entry name" value="AA_TRANSFER_CLASS_5"/>
    <property type="match status" value="1"/>
</dbReference>
<dbReference type="Gene3D" id="3.90.1150.10">
    <property type="entry name" value="Aspartate Aminotransferase, domain 1"/>
    <property type="match status" value="1"/>
</dbReference>
<dbReference type="Proteomes" id="UP000717981">
    <property type="component" value="Unassembled WGS sequence"/>
</dbReference>
<evidence type="ECO:0000259" key="9">
    <source>
        <dbReference type="Pfam" id="PF00266"/>
    </source>
</evidence>
<evidence type="ECO:0000256" key="6">
    <source>
        <dbReference type="ARBA" id="ARBA00050776"/>
    </source>
</evidence>
<comment type="similarity">
    <text evidence="2 8">Belongs to the class-V pyridoxal-phosphate-dependent aminotransferase family. Csd subfamily.</text>
</comment>
<evidence type="ECO:0000256" key="7">
    <source>
        <dbReference type="RuleBase" id="RU004504"/>
    </source>
</evidence>
<organism evidence="10 11">
    <name type="scientific">Pseudoxanthomonas taiwanensis</name>
    <dbReference type="NCBI Taxonomy" id="176598"/>
    <lineage>
        <taxon>Bacteria</taxon>
        <taxon>Pseudomonadati</taxon>
        <taxon>Pseudomonadota</taxon>
        <taxon>Gammaproteobacteria</taxon>
        <taxon>Lysobacterales</taxon>
        <taxon>Lysobacteraceae</taxon>
        <taxon>Pseudoxanthomonas</taxon>
    </lineage>
</organism>
<protein>
    <recommendedName>
        <fullName evidence="3 8">Cysteine desulfurase</fullName>
        <ecNumber evidence="3 8">2.8.1.7</ecNumber>
    </recommendedName>
</protein>
<proteinExistence type="inferred from homology"/>
<dbReference type="InterPro" id="IPR020578">
    <property type="entry name" value="Aminotrans_V_PyrdxlP_BS"/>
</dbReference>
<dbReference type="CDD" id="cd06453">
    <property type="entry name" value="SufS_like"/>
    <property type="match status" value="1"/>
</dbReference>
<dbReference type="SUPFAM" id="SSF53383">
    <property type="entry name" value="PLP-dependent transferases"/>
    <property type="match status" value="1"/>
</dbReference>
<dbReference type="AlphaFoldDB" id="A0A921TH24"/>
<comment type="catalytic activity">
    <reaction evidence="6 8">
        <text>(sulfur carrier)-H + L-cysteine = (sulfur carrier)-SH + L-alanine</text>
        <dbReference type="Rhea" id="RHEA:43892"/>
        <dbReference type="Rhea" id="RHEA-COMP:14737"/>
        <dbReference type="Rhea" id="RHEA-COMP:14739"/>
        <dbReference type="ChEBI" id="CHEBI:29917"/>
        <dbReference type="ChEBI" id="CHEBI:35235"/>
        <dbReference type="ChEBI" id="CHEBI:57972"/>
        <dbReference type="ChEBI" id="CHEBI:64428"/>
        <dbReference type="EC" id="2.8.1.7"/>
    </reaction>
</comment>
<dbReference type="Pfam" id="PF00266">
    <property type="entry name" value="Aminotran_5"/>
    <property type="match status" value="1"/>
</dbReference>
<dbReference type="NCBIfam" id="TIGR01979">
    <property type="entry name" value="sufS"/>
    <property type="match status" value="1"/>
</dbReference>
<evidence type="ECO:0000256" key="2">
    <source>
        <dbReference type="ARBA" id="ARBA00010447"/>
    </source>
</evidence>
<evidence type="ECO:0000313" key="11">
    <source>
        <dbReference type="Proteomes" id="UP000717981"/>
    </source>
</evidence>
<keyword evidence="11" id="KW-1185">Reference proteome</keyword>
<accession>A0A921TH24</accession>
<dbReference type="InterPro" id="IPR015422">
    <property type="entry name" value="PyrdxlP-dep_Trfase_small"/>
</dbReference>
<dbReference type="PANTHER" id="PTHR43586">
    <property type="entry name" value="CYSTEINE DESULFURASE"/>
    <property type="match status" value="1"/>
</dbReference>
<comment type="cofactor">
    <cofactor evidence="1 7">
        <name>pyridoxal 5'-phosphate</name>
        <dbReference type="ChEBI" id="CHEBI:597326"/>
    </cofactor>
</comment>
<evidence type="ECO:0000256" key="3">
    <source>
        <dbReference type="ARBA" id="ARBA00012239"/>
    </source>
</evidence>
<evidence type="ECO:0000256" key="1">
    <source>
        <dbReference type="ARBA" id="ARBA00001933"/>
    </source>
</evidence>
<keyword evidence="4 8" id="KW-0808">Transferase</keyword>
<dbReference type="InterPro" id="IPR000192">
    <property type="entry name" value="Aminotrans_V_dom"/>
</dbReference>
<evidence type="ECO:0000256" key="8">
    <source>
        <dbReference type="RuleBase" id="RU004506"/>
    </source>
</evidence>
<dbReference type="GO" id="GO:0006534">
    <property type="term" value="P:cysteine metabolic process"/>
    <property type="evidence" value="ECO:0007669"/>
    <property type="project" value="UniProtKB-UniRule"/>
</dbReference>
<reference evidence="10" key="1">
    <citation type="submission" date="2017-10" db="EMBL/GenBank/DDBJ databases">
        <title>Whole genome sequencing of members of genus Pseudoxanthomonas.</title>
        <authorList>
            <person name="Kumar S."/>
            <person name="Bansal K."/>
            <person name="Kaur A."/>
            <person name="Patil P."/>
            <person name="Sharma S."/>
            <person name="Patil P.B."/>
        </authorList>
    </citation>
    <scope>NUCLEOTIDE SEQUENCE</scope>
    <source>
        <strain evidence="10">DSM 22914</strain>
    </source>
</reference>
<gene>
    <name evidence="10" type="ORF">CR938_12285</name>
</gene>
<dbReference type="RefSeq" id="WP_162125294.1">
    <property type="nucleotide sequence ID" value="NZ_PDWK01000076.1"/>
</dbReference>
<dbReference type="OrthoDB" id="9808002at2"/>
<comment type="caution">
    <text evidence="10">The sequence shown here is derived from an EMBL/GenBank/DDBJ whole genome shotgun (WGS) entry which is preliminary data.</text>
</comment>
<comment type="function">
    <text evidence="8">Catalyzes the removal of elemental sulfur and selenium atoms from L-cysteine, L-cystine, L-selenocysteine, and L-selenocystine to produce L-alanine.</text>
</comment>